<evidence type="ECO:0000259" key="16">
    <source>
        <dbReference type="PROSITE" id="PS51471"/>
    </source>
</evidence>
<dbReference type="Pfam" id="PF13640">
    <property type="entry name" value="2OG-FeII_Oxy_3"/>
    <property type="match status" value="1"/>
</dbReference>
<evidence type="ECO:0000259" key="15">
    <source>
        <dbReference type="PROSITE" id="PS50865"/>
    </source>
</evidence>
<dbReference type="PROSITE" id="PS51471">
    <property type="entry name" value="FE2OG_OXY"/>
    <property type="match status" value="1"/>
</dbReference>
<evidence type="ECO:0000256" key="6">
    <source>
        <dbReference type="ARBA" id="ARBA00022896"/>
    </source>
</evidence>
<evidence type="ECO:0000256" key="3">
    <source>
        <dbReference type="ARBA" id="ARBA00022723"/>
    </source>
</evidence>
<dbReference type="InterPro" id="IPR002893">
    <property type="entry name" value="Znf_MYND"/>
</dbReference>
<dbReference type="STRING" id="7266.A0A3B0JR33"/>
<dbReference type="PROSITE" id="PS01360">
    <property type="entry name" value="ZF_MYND_1"/>
    <property type="match status" value="1"/>
</dbReference>
<reference evidence="18" key="1">
    <citation type="submission" date="2018-01" db="EMBL/GenBank/DDBJ databases">
        <authorList>
            <person name="Alioto T."/>
            <person name="Alioto T."/>
        </authorList>
    </citation>
    <scope>NUCLEOTIDE SEQUENCE [LARGE SCALE GENOMIC DNA]</scope>
</reference>
<evidence type="ECO:0000313" key="18">
    <source>
        <dbReference type="Proteomes" id="UP000268350"/>
    </source>
</evidence>
<feature type="domain" description="MYND-type" evidence="15">
    <location>
        <begin position="26"/>
        <end position="63"/>
    </location>
</feature>
<evidence type="ECO:0000256" key="2">
    <source>
        <dbReference type="ARBA" id="ARBA00004123"/>
    </source>
</evidence>
<protein>
    <recommendedName>
        <fullName evidence="11">hypoxia-inducible factor-proline dioxygenase</fullName>
        <ecNumber evidence="11">1.14.11.29</ecNumber>
    </recommendedName>
</protein>
<feature type="region of interest" description="Disordered" evidence="14">
    <location>
        <begin position="416"/>
        <end position="454"/>
    </location>
</feature>
<dbReference type="InterPro" id="IPR005123">
    <property type="entry name" value="Oxoglu/Fe-dep_dioxygenase_dom"/>
</dbReference>
<evidence type="ECO:0000256" key="10">
    <source>
        <dbReference type="ARBA" id="ARBA00023242"/>
    </source>
</evidence>
<evidence type="ECO:0000313" key="17">
    <source>
        <dbReference type="EMBL" id="SPP84624.1"/>
    </source>
</evidence>
<organism evidence="17 18">
    <name type="scientific">Drosophila guanche</name>
    <name type="common">Fruit fly</name>
    <dbReference type="NCBI Taxonomy" id="7266"/>
    <lineage>
        <taxon>Eukaryota</taxon>
        <taxon>Metazoa</taxon>
        <taxon>Ecdysozoa</taxon>
        <taxon>Arthropoda</taxon>
        <taxon>Hexapoda</taxon>
        <taxon>Insecta</taxon>
        <taxon>Pterygota</taxon>
        <taxon>Neoptera</taxon>
        <taxon>Endopterygota</taxon>
        <taxon>Diptera</taxon>
        <taxon>Brachycera</taxon>
        <taxon>Muscomorpha</taxon>
        <taxon>Ephydroidea</taxon>
        <taxon>Drosophilidae</taxon>
        <taxon>Drosophila</taxon>
        <taxon>Sophophora</taxon>
    </lineage>
</organism>
<feature type="compositionally biased region" description="Basic and acidic residues" evidence="14">
    <location>
        <begin position="1"/>
        <end position="23"/>
    </location>
</feature>
<keyword evidence="7" id="KW-0223">Dioxygenase</keyword>
<dbReference type="Gene3D" id="2.60.120.620">
    <property type="entry name" value="q2cbj1_9rhob like domain"/>
    <property type="match status" value="1"/>
</dbReference>
<evidence type="ECO:0000256" key="12">
    <source>
        <dbReference type="ARBA" id="ARBA00049134"/>
    </source>
</evidence>
<keyword evidence="5" id="KW-0862">Zinc</keyword>
<evidence type="ECO:0000256" key="11">
    <source>
        <dbReference type="ARBA" id="ARBA00039004"/>
    </source>
</evidence>
<dbReference type="FunFam" id="2.60.120.620:FF:000005">
    <property type="entry name" value="Egl nine homolog 1"/>
    <property type="match status" value="1"/>
</dbReference>
<dbReference type="Pfam" id="PF01753">
    <property type="entry name" value="zf-MYND"/>
    <property type="match status" value="1"/>
</dbReference>
<evidence type="ECO:0000256" key="9">
    <source>
        <dbReference type="ARBA" id="ARBA00023004"/>
    </source>
</evidence>
<keyword evidence="6" id="KW-0847">Vitamin C</keyword>
<evidence type="ECO:0000256" key="14">
    <source>
        <dbReference type="SAM" id="MobiDB-lite"/>
    </source>
</evidence>
<evidence type="ECO:0000256" key="1">
    <source>
        <dbReference type="ARBA" id="ARBA00001961"/>
    </source>
</evidence>
<proteinExistence type="predicted"/>
<dbReference type="OMA" id="DEKANLY"/>
<keyword evidence="8" id="KW-0560">Oxidoreductase</keyword>
<dbReference type="InterPro" id="IPR006620">
    <property type="entry name" value="Pro_4_hyd_alph"/>
</dbReference>
<dbReference type="GO" id="GO:0008198">
    <property type="term" value="F:ferrous iron binding"/>
    <property type="evidence" value="ECO:0007669"/>
    <property type="project" value="TreeGrafter"/>
</dbReference>
<dbReference type="SMART" id="SM00702">
    <property type="entry name" value="P4Hc"/>
    <property type="match status" value="1"/>
</dbReference>
<evidence type="ECO:0000256" key="8">
    <source>
        <dbReference type="ARBA" id="ARBA00023002"/>
    </source>
</evidence>
<evidence type="ECO:0000256" key="13">
    <source>
        <dbReference type="PROSITE-ProRule" id="PRU00134"/>
    </source>
</evidence>
<comment type="cofactor">
    <cofactor evidence="1">
        <name>L-ascorbate</name>
        <dbReference type="ChEBI" id="CHEBI:38290"/>
    </cofactor>
</comment>
<keyword evidence="4 13" id="KW-0863">Zinc-finger</keyword>
<keyword evidence="3" id="KW-0479">Metal-binding</keyword>
<dbReference type="GO" id="GO:0031418">
    <property type="term" value="F:L-ascorbic acid binding"/>
    <property type="evidence" value="ECO:0007669"/>
    <property type="project" value="UniProtKB-KW"/>
</dbReference>
<dbReference type="GO" id="GO:0005634">
    <property type="term" value="C:nucleus"/>
    <property type="evidence" value="ECO:0007669"/>
    <property type="project" value="UniProtKB-SubCell"/>
</dbReference>
<dbReference type="PROSITE" id="PS50865">
    <property type="entry name" value="ZF_MYND_2"/>
    <property type="match status" value="1"/>
</dbReference>
<dbReference type="Gene3D" id="6.10.140.2220">
    <property type="match status" value="1"/>
</dbReference>
<dbReference type="AlphaFoldDB" id="A0A3B0JR33"/>
<dbReference type="GO" id="GO:0008270">
    <property type="term" value="F:zinc ion binding"/>
    <property type="evidence" value="ECO:0007669"/>
    <property type="project" value="UniProtKB-KW"/>
</dbReference>
<dbReference type="Proteomes" id="UP000268350">
    <property type="component" value="Unassembled WGS sequence"/>
</dbReference>
<comment type="subcellular location">
    <subcellularLocation>
        <location evidence="2">Nucleus</location>
    </subcellularLocation>
</comment>
<dbReference type="OrthoDB" id="76265at2759"/>
<feature type="region of interest" description="Disordered" evidence="14">
    <location>
        <begin position="1"/>
        <end position="24"/>
    </location>
</feature>
<evidence type="ECO:0000256" key="4">
    <source>
        <dbReference type="ARBA" id="ARBA00022771"/>
    </source>
</evidence>
<feature type="compositionally biased region" description="Low complexity" evidence="14">
    <location>
        <begin position="416"/>
        <end position="453"/>
    </location>
</feature>
<dbReference type="EC" id="1.14.11.29" evidence="11"/>
<dbReference type="PANTHER" id="PTHR12907">
    <property type="entry name" value="EGL NINE HOMOLOG-RELATED"/>
    <property type="match status" value="1"/>
</dbReference>
<dbReference type="PANTHER" id="PTHR12907:SF26">
    <property type="entry name" value="HIF PROLYL HYDROXYLASE, ISOFORM C"/>
    <property type="match status" value="1"/>
</dbReference>
<feature type="region of interest" description="Disordered" evidence="14">
    <location>
        <begin position="124"/>
        <end position="161"/>
    </location>
</feature>
<accession>A0A3B0JR33</accession>
<keyword evidence="18" id="KW-1185">Reference proteome</keyword>
<dbReference type="InterPro" id="IPR051559">
    <property type="entry name" value="HIF_prolyl_hydroxylases"/>
</dbReference>
<dbReference type="EMBL" id="OUUW01000008">
    <property type="protein sequence ID" value="SPP84624.1"/>
    <property type="molecule type" value="Genomic_DNA"/>
</dbReference>
<comment type="catalytic activity">
    <reaction evidence="12">
        <text>L-prolyl-[hypoxia-inducible factor alpha subunit] + 2-oxoglutarate + O2 = trans-4-hydroxy-L-prolyl-[hypoxia-inducible factor alpha subunit] + succinate + CO2</text>
        <dbReference type="Rhea" id="RHEA:48400"/>
        <dbReference type="Rhea" id="RHEA-COMP:12093"/>
        <dbReference type="Rhea" id="RHEA-COMP:12094"/>
        <dbReference type="ChEBI" id="CHEBI:15379"/>
        <dbReference type="ChEBI" id="CHEBI:16526"/>
        <dbReference type="ChEBI" id="CHEBI:16810"/>
        <dbReference type="ChEBI" id="CHEBI:30031"/>
        <dbReference type="ChEBI" id="CHEBI:50342"/>
        <dbReference type="ChEBI" id="CHEBI:61965"/>
        <dbReference type="EC" id="1.14.11.29"/>
    </reaction>
</comment>
<dbReference type="GO" id="GO:0160082">
    <property type="term" value="F:hypoxia-inducible factor-proline dioxygenase activity"/>
    <property type="evidence" value="ECO:0007669"/>
    <property type="project" value="UniProtKB-EC"/>
</dbReference>
<evidence type="ECO:0000256" key="7">
    <source>
        <dbReference type="ARBA" id="ARBA00022964"/>
    </source>
</evidence>
<keyword evidence="9" id="KW-0408">Iron</keyword>
<sequence length="489" mass="53721">MMSRGRAKDTGNRNRNRDRDMETPRCSICGTTQQLLRCAKCKAIYYCSPAHQHMDWPNHRQDCRLLARQKNNNNKMQQMQQLQQAVAATTLEGSGAGANCSTAQMMTPAHQAQSWPAEVDNLLNLLGQPGQGGTQPSGDGSQRQSHHHHHNHSGEKSSSYQIGLADASFMGSGSERRYEDLCRNIINDMNQYGLSVVDDFLGMETGLKILNEVRSMYNAGAFHDGQLVDNQKPDAPSSAVRGDKIRGDKIKWVGGNEPGCSNVWYLTNQIDSVVYRVNTMKDNGILGNYHIRERTRAMVACYPGSGTHYVMHVDNPNKDGRVITAIYYLNINWDARESGGILRIRPTPGTTVADIEPKFDRLIFFWSDIRNPHEVQPAHRTRYAITVWYFDAKEREEALNRAKLENSRTNNAIISSTSQGHAQSQAQQAEPDSTTTLPPPATVATATGASSPTLSAPAAVLPASMSTGTGALNANVPSNSCAASSEICT</sequence>
<keyword evidence="10" id="KW-0539">Nucleus</keyword>
<dbReference type="SUPFAM" id="SSF144232">
    <property type="entry name" value="HIT/MYND zinc finger-like"/>
    <property type="match status" value="1"/>
</dbReference>
<dbReference type="InterPro" id="IPR044862">
    <property type="entry name" value="Pro_4_hyd_alph_FE2OG_OXY"/>
</dbReference>
<feature type="domain" description="Fe2OG dioxygenase" evidence="16">
    <location>
        <begin position="293"/>
        <end position="391"/>
    </location>
</feature>
<evidence type="ECO:0000256" key="5">
    <source>
        <dbReference type="ARBA" id="ARBA00022833"/>
    </source>
</evidence>
<gene>
    <name evidence="17" type="ORF">DGUA_6G017242</name>
</gene>
<dbReference type="GO" id="GO:0071456">
    <property type="term" value="P:cellular response to hypoxia"/>
    <property type="evidence" value="ECO:0007669"/>
    <property type="project" value="TreeGrafter"/>
</dbReference>
<name>A0A3B0JR33_DROGU</name>